<dbReference type="AlphaFoldDB" id="A0A8B9ZUD6"/>
<dbReference type="SUPFAM" id="SSF57924">
    <property type="entry name" value="Inhibitor of apoptosis (IAP) repeat"/>
    <property type="match status" value="1"/>
</dbReference>
<accession>A0A8B9ZUD6</accession>
<name>A0A8B9ZUD6_9AVES</name>
<proteinExistence type="predicted"/>
<sequence>MAAVAPMAAEVLPEAWRLYLVPTRVATFRNWPFTEGCACTPDRVSPGAAGGRGAAAGSGSR</sequence>
<reference evidence="1" key="1">
    <citation type="submission" date="2025-08" db="UniProtKB">
        <authorList>
            <consortium name="Ensembl"/>
        </authorList>
    </citation>
    <scope>IDENTIFICATION</scope>
</reference>
<evidence type="ECO:0000313" key="2">
    <source>
        <dbReference type="Proteomes" id="UP000694549"/>
    </source>
</evidence>
<protein>
    <submittedName>
        <fullName evidence="1">Uncharacterized protein</fullName>
    </submittedName>
</protein>
<dbReference type="Ensembl" id="ENSAZOT00000016674.1">
    <property type="protein sequence ID" value="ENSAZOP00000015510.1"/>
    <property type="gene ID" value="ENSAZOG00000010072.1"/>
</dbReference>
<reference evidence="1" key="2">
    <citation type="submission" date="2025-09" db="UniProtKB">
        <authorList>
            <consortium name="Ensembl"/>
        </authorList>
    </citation>
    <scope>IDENTIFICATION</scope>
</reference>
<dbReference type="Proteomes" id="UP000694549">
    <property type="component" value="Unplaced"/>
</dbReference>
<keyword evidence="2" id="KW-1185">Reference proteome</keyword>
<organism evidence="1 2">
    <name type="scientific">Anas zonorhyncha</name>
    <name type="common">Eastern spot-billed duck</name>
    <dbReference type="NCBI Taxonomy" id="75864"/>
    <lineage>
        <taxon>Eukaryota</taxon>
        <taxon>Metazoa</taxon>
        <taxon>Chordata</taxon>
        <taxon>Craniata</taxon>
        <taxon>Vertebrata</taxon>
        <taxon>Euteleostomi</taxon>
        <taxon>Archelosauria</taxon>
        <taxon>Archosauria</taxon>
        <taxon>Dinosauria</taxon>
        <taxon>Saurischia</taxon>
        <taxon>Theropoda</taxon>
        <taxon>Coelurosauria</taxon>
        <taxon>Aves</taxon>
        <taxon>Neognathae</taxon>
        <taxon>Galloanserae</taxon>
        <taxon>Anseriformes</taxon>
        <taxon>Anatidae</taxon>
        <taxon>Anatinae</taxon>
        <taxon>Anas</taxon>
    </lineage>
</organism>
<evidence type="ECO:0000313" key="1">
    <source>
        <dbReference type="Ensembl" id="ENSAZOP00000015510.1"/>
    </source>
</evidence>